<evidence type="ECO:0000313" key="1">
    <source>
        <dbReference type="EMBL" id="GLT20204.1"/>
    </source>
</evidence>
<name>A0ABQ6F4L9_9VIBR</name>
<sequence>MSATLTKKLQKLDKNALVDLLVEIHNENRDCKKVVTTLMAMHDPDAMYKALNKEVSAIKRGTKFIDYRESGPFCDRLYAISEKAEKYLVTQAPSLAVKLCQSLIEMDGKLFERVDDSHGDLGGFYYQLFDVLDKALPLSSLSPSAIVDYISQIYSSDDYGNRHAIIDKLNHALTPEVIEQFKQRLPEPSKDILSRRDGKVEWKIFQNHAKQLSIHKKIADKEKNVDRYIDLCQLTGIDDQSRCKIASRLNNQFQSEKAIEWLEGIPETSRMILDKYTLLQEAYQLEGDKEKEKALIWARFERYMDSKDYLAYLSFTSGNETLKTQEKVYQMAAKAKPIEKGIAFFQDIGEIDAIETLFLSRLKEANSSDYSFYRKLSTYLSKNERPLSAVLMRRLLVNQILDSARSKYYRYAINDLSQAETFSKSVTDWKSHLTHQAYLTCLKEKHPRKYSFWEQWQYR</sequence>
<gene>
    <name evidence="1" type="ORF">GCM10007938_39870</name>
</gene>
<organism evidence="1 2">
    <name type="scientific">Vibrio zhanjiangensis</name>
    <dbReference type="NCBI Taxonomy" id="1046128"/>
    <lineage>
        <taxon>Bacteria</taxon>
        <taxon>Pseudomonadati</taxon>
        <taxon>Pseudomonadota</taxon>
        <taxon>Gammaproteobacteria</taxon>
        <taxon>Vibrionales</taxon>
        <taxon>Vibrionaceae</taxon>
        <taxon>Vibrio</taxon>
    </lineage>
</organism>
<reference evidence="2" key="1">
    <citation type="journal article" date="2019" name="Int. J. Syst. Evol. Microbiol.">
        <title>The Global Catalogue of Microorganisms (GCM) 10K type strain sequencing project: providing services to taxonomists for standard genome sequencing and annotation.</title>
        <authorList>
            <consortium name="The Broad Institute Genomics Platform"/>
            <consortium name="The Broad Institute Genome Sequencing Center for Infectious Disease"/>
            <person name="Wu L."/>
            <person name="Ma J."/>
        </authorList>
    </citation>
    <scope>NUCLEOTIDE SEQUENCE [LARGE SCALE GENOMIC DNA]</scope>
    <source>
        <strain evidence="2">NBRC 108723</strain>
    </source>
</reference>
<dbReference type="Pfam" id="PF21810">
    <property type="entry name" value="DUF6880"/>
    <property type="match status" value="1"/>
</dbReference>
<comment type="caution">
    <text evidence="1">The sequence shown here is derived from an EMBL/GenBank/DDBJ whole genome shotgun (WGS) entry which is preliminary data.</text>
</comment>
<dbReference type="InterPro" id="IPR049245">
    <property type="entry name" value="DUF6880"/>
</dbReference>
<dbReference type="RefSeq" id="WP_284194026.1">
    <property type="nucleotide sequence ID" value="NZ_BSPW01000096.1"/>
</dbReference>
<evidence type="ECO:0000313" key="2">
    <source>
        <dbReference type="Proteomes" id="UP001157138"/>
    </source>
</evidence>
<dbReference type="EMBL" id="BSPW01000096">
    <property type="protein sequence ID" value="GLT20204.1"/>
    <property type="molecule type" value="Genomic_DNA"/>
</dbReference>
<protein>
    <submittedName>
        <fullName evidence="1">Uncharacterized protein</fullName>
    </submittedName>
</protein>
<keyword evidence="2" id="KW-1185">Reference proteome</keyword>
<accession>A0ABQ6F4L9</accession>
<dbReference type="Proteomes" id="UP001157138">
    <property type="component" value="Unassembled WGS sequence"/>
</dbReference>
<proteinExistence type="predicted"/>